<comment type="similarity">
    <text evidence="2">Belongs to the cytochrome ubiquinol oxidase subunit 2 family.</text>
</comment>
<dbReference type="Pfam" id="PF02322">
    <property type="entry name" value="Cyt_bd_oxida_II"/>
    <property type="match status" value="1"/>
</dbReference>
<evidence type="ECO:0000256" key="4">
    <source>
        <dbReference type="ARBA" id="ARBA00022692"/>
    </source>
</evidence>
<dbReference type="EMBL" id="QJRY01000004">
    <property type="protein sequence ID" value="PYB73160.1"/>
    <property type="molecule type" value="Genomic_DNA"/>
</dbReference>
<evidence type="ECO:0000256" key="7">
    <source>
        <dbReference type="SAM" id="Phobius"/>
    </source>
</evidence>
<feature type="transmembrane region" description="Helical" evidence="7">
    <location>
        <begin position="192"/>
        <end position="211"/>
    </location>
</feature>
<keyword evidence="6 7" id="KW-0472">Membrane</keyword>
<gene>
    <name evidence="8" type="primary">cydB</name>
    <name evidence="8" type="ORF">DMY87_12615</name>
</gene>
<name>A0ABX5NQV1_9HYPH</name>
<sequence>MPIDLPFIWAGIIAFAVLAYVILDGFDLGVGILFPFFPEKHEKDLMMNSVAPVWDGNETWLVLGGGGLLAVFPLAYATILPALYAPLIIMLLGLIFRGVAFEYRWRTKRAEHLWNWAFTGGSVVATFFQGVALGALVQGIPVENRAYAGGWWDWLTPFSLATGVALLIGYGLLGATWLVMRTEGEIAERAKVFAFRLALATVAAMGVFSLWTPWLEPAYLDRWFGYPTIVFSFVVPALVLGCLWLIVSGLKTGRDVQPFLAALGLFVLGYAGIGISFYPYIVPTSLTIWEAAAPDASLSFLLYGAVVLVPMILCYTAYAYWVFRGKLNPDEGYH</sequence>
<comment type="subcellular location">
    <subcellularLocation>
        <location evidence="1">Cell membrane</location>
        <topology evidence="1">Multi-pass membrane protein</topology>
    </subcellularLocation>
</comment>
<evidence type="ECO:0000256" key="3">
    <source>
        <dbReference type="ARBA" id="ARBA00022475"/>
    </source>
</evidence>
<dbReference type="RefSeq" id="WP_110791779.1">
    <property type="nucleotide sequence ID" value="NZ_QJRY01000004.1"/>
</dbReference>
<keyword evidence="5 7" id="KW-1133">Transmembrane helix</keyword>
<keyword evidence="9" id="KW-1185">Reference proteome</keyword>
<protein>
    <submittedName>
        <fullName evidence="8">Cytochrome d ubiquinol oxidase subunit II</fullName>
    </submittedName>
</protein>
<evidence type="ECO:0000313" key="8">
    <source>
        <dbReference type="EMBL" id="PYB73160.1"/>
    </source>
</evidence>
<dbReference type="PANTHER" id="PTHR43141">
    <property type="entry name" value="CYTOCHROME BD2 SUBUNIT II"/>
    <property type="match status" value="1"/>
</dbReference>
<organism evidence="8 9">
    <name type="scientific">Rhizobium wuzhouense</name>
    <dbReference type="NCBI Taxonomy" id="1986026"/>
    <lineage>
        <taxon>Bacteria</taxon>
        <taxon>Pseudomonadati</taxon>
        <taxon>Pseudomonadota</taxon>
        <taxon>Alphaproteobacteria</taxon>
        <taxon>Hyphomicrobiales</taxon>
        <taxon>Rhizobiaceae</taxon>
        <taxon>Rhizobium/Agrobacterium group</taxon>
        <taxon>Rhizobium</taxon>
    </lineage>
</organism>
<dbReference type="PANTHER" id="PTHR43141:SF4">
    <property type="entry name" value="CYTOCHROME BD2 SUBUNIT II"/>
    <property type="match status" value="1"/>
</dbReference>
<evidence type="ECO:0000256" key="2">
    <source>
        <dbReference type="ARBA" id="ARBA00007543"/>
    </source>
</evidence>
<reference evidence="8 9" key="1">
    <citation type="submission" date="2018-06" db="EMBL/GenBank/DDBJ databases">
        <title>Rhizobium wuzhouense sp. nov., isolated from roots of Oryza officinalis.</title>
        <authorList>
            <person name="Yuan T."/>
        </authorList>
    </citation>
    <scope>NUCLEOTIDE SEQUENCE [LARGE SCALE GENOMIC DNA]</scope>
    <source>
        <strain evidence="8 9">W44</strain>
    </source>
</reference>
<accession>A0ABX5NQV1</accession>
<proteinExistence type="inferred from homology"/>
<feature type="transmembrane region" description="Helical" evidence="7">
    <location>
        <begin position="6"/>
        <end position="37"/>
    </location>
</feature>
<evidence type="ECO:0000256" key="5">
    <source>
        <dbReference type="ARBA" id="ARBA00022989"/>
    </source>
</evidence>
<comment type="caution">
    <text evidence="8">The sequence shown here is derived from an EMBL/GenBank/DDBJ whole genome shotgun (WGS) entry which is preliminary data.</text>
</comment>
<dbReference type="InterPro" id="IPR003317">
    <property type="entry name" value="Cyt-d_oxidase_su2"/>
</dbReference>
<feature type="transmembrane region" description="Helical" evidence="7">
    <location>
        <begin position="157"/>
        <end position="180"/>
    </location>
</feature>
<evidence type="ECO:0000256" key="1">
    <source>
        <dbReference type="ARBA" id="ARBA00004651"/>
    </source>
</evidence>
<feature type="transmembrane region" description="Helical" evidence="7">
    <location>
        <begin position="259"/>
        <end position="281"/>
    </location>
</feature>
<dbReference type="Proteomes" id="UP000247536">
    <property type="component" value="Unassembled WGS sequence"/>
</dbReference>
<dbReference type="NCBIfam" id="TIGR00203">
    <property type="entry name" value="cydB"/>
    <property type="match status" value="1"/>
</dbReference>
<keyword evidence="4 7" id="KW-0812">Transmembrane</keyword>
<dbReference type="PIRSF" id="PIRSF000267">
    <property type="entry name" value="Cyt_oxidse_sub2"/>
    <property type="match status" value="1"/>
</dbReference>
<feature type="transmembrane region" description="Helical" evidence="7">
    <location>
        <begin position="223"/>
        <end position="247"/>
    </location>
</feature>
<feature type="transmembrane region" description="Helical" evidence="7">
    <location>
        <begin position="83"/>
        <end position="101"/>
    </location>
</feature>
<feature type="transmembrane region" description="Helical" evidence="7">
    <location>
        <begin position="301"/>
        <end position="323"/>
    </location>
</feature>
<evidence type="ECO:0000256" key="6">
    <source>
        <dbReference type="ARBA" id="ARBA00023136"/>
    </source>
</evidence>
<feature type="transmembrane region" description="Helical" evidence="7">
    <location>
        <begin position="113"/>
        <end position="137"/>
    </location>
</feature>
<evidence type="ECO:0000313" key="9">
    <source>
        <dbReference type="Proteomes" id="UP000247536"/>
    </source>
</evidence>
<keyword evidence="3" id="KW-1003">Cell membrane</keyword>